<gene>
    <name evidence="2" type="ORF">SAMEA2070301_03951</name>
</gene>
<name>A0AB38D2Z6_9MYCO</name>
<accession>A0AB38D2Z6</accession>
<dbReference type="PROSITE" id="PS51354">
    <property type="entry name" value="GLUTAREDOXIN_2"/>
    <property type="match status" value="1"/>
</dbReference>
<dbReference type="InterPro" id="IPR036249">
    <property type="entry name" value="Thioredoxin-like_sf"/>
</dbReference>
<organism evidence="2 3">
    <name type="scientific">Mycobacteroides abscessus subsp. abscessus</name>
    <dbReference type="NCBI Taxonomy" id="1185650"/>
    <lineage>
        <taxon>Bacteria</taxon>
        <taxon>Bacillati</taxon>
        <taxon>Actinomycetota</taxon>
        <taxon>Actinomycetes</taxon>
        <taxon>Mycobacteriales</taxon>
        <taxon>Mycobacteriaceae</taxon>
        <taxon>Mycobacteroides</taxon>
        <taxon>Mycobacteroides abscessus</taxon>
    </lineage>
</organism>
<dbReference type="Gene3D" id="3.40.30.10">
    <property type="entry name" value="Glutaredoxin"/>
    <property type="match status" value="1"/>
</dbReference>
<dbReference type="RefSeq" id="WP_052544209.1">
    <property type="nucleotide sequence ID" value="NZ_CAACXP010000004.1"/>
</dbReference>
<reference evidence="2 3" key="1">
    <citation type="submission" date="2016-11" db="EMBL/GenBank/DDBJ databases">
        <authorList>
            <consortium name="Pathogen Informatics"/>
        </authorList>
    </citation>
    <scope>NUCLEOTIDE SEQUENCE [LARGE SCALE GENOMIC DNA]</scope>
    <source>
        <strain evidence="2 3">104</strain>
    </source>
</reference>
<dbReference type="Pfam" id="PF00462">
    <property type="entry name" value="Glutaredoxin"/>
    <property type="match status" value="1"/>
</dbReference>
<dbReference type="AlphaFoldDB" id="A0AB38D2Z6"/>
<evidence type="ECO:0000259" key="1">
    <source>
        <dbReference type="Pfam" id="PF00462"/>
    </source>
</evidence>
<feature type="domain" description="Glutaredoxin" evidence="1">
    <location>
        <begin position="5"/>
        <end position="66"/>
    </location>
</feature>
<sequence length="92" mass="9829">MITAMLYMQPGCIESVSAAAVLAEHRVPFLTQDVRTSEDAAVEVVDWYRTDRPDDVPATPVVVLLGGEVCFGAMQLHAHLSGLGEMTEAVAA</sequence>
<evidence type="ECO:0000313" key="3">
    <source>
        <dbReference type="Proteomes" id="UP000185210"/>
    </source>
</evidence>
<dbReference type="Proteomes" id="UP000185210">
    <property type="component" value="Unassembled WGS sequence"/>
</dbReference>
<dbReference type="SUPFAM" id="SSF52833">
    <property type="entry name" value="Thioredoxin-like"/>
    <property type="match status" value="1"/>
</dbReference>
<proteinExistence type="predicted"/>
<comment type="caution">
    <text evidence="2">The sequence shown here is derived from an EMBL/GenBank/DDBJ whole genome shotgun (WGS) entry which is preliminary data.</text>
</comment>
<dbReference type="InterPro" id="IPR002109">
    <property type="entry name" value="Glutaredoxin"/>
</dbReference>
<protein>
    <submittedName>
        <fullName evidence="2">Glutaredoxin</fullName>
    </submittedName>
</protein>
<dbReference type="EMBL" id="FSHM01000006">
    <property type="protein sequence ID" value="SIB52507.1"/>
    <property type="molecule type" value="Genomic_DNA"/>
</dbReference>
<evidence type="ECO:0000313" key="2">
    <source>
        <dbReference type="EMBL" id="SIB52507.1"/>
    </source>
</evidence>